<feature type="compositionally biased region" description="Low complexity" evidence="1">
    <location>
        <begin position="177"/>
        <end position="192"/>
    </location>
</feature>
<dbReference type="GeneID" id="59341037"/>
<feature type="compositionally biased region" description="Pro residues" evidence="1">
    <location>
        <begin position="161"/>
        <end position="176"/>
    </location>
</feature>
<dbReference type="AlphaFoldDB" id="A0A8H6TD55"/>
<feature type="region of interest" description="Disordered" evidence="1">
    <location>
        <begin position="440"/>
        <end position="466"/>
    </location>
</feature>
<feature type="compositionally biased region" description="Acidic residues" evidence="1">
    <location>
        <begin position="452"/>
        <end position="466"/>
    </location>
</feature>
<accession>A0A8H6TD55</accession>
<reference evidence="2" key="1">
    <citation type="submission" date="2020-05" db="EMBL/GenBank/DDBJ databases">
        <title>Mycena genomes resolve the evolution of fungal bioluminescence.</title>
        <authorList>
            <person name="Tsai I.J."/>
        </authorList>
    </citation>
    <scope>NUCLEOTIDE SEQUENCE</scope>
    <source>
        <strain evidence="2">171206Taipei</strain>
    </source>
</reference>
<feature type="compositionally biased region" description="Acidic residues" evidence="1">
    <location>
        <begin position="120"/>
        <end position="136"/>
    </location>
</feature>
<dbReference type="OrthoDB" id="2921613at2759"/>
<keyword evidence="3" id="KW-1185">Reference proteome</keyword>
<dbReference type="RefSeq" id="XP_037226431.1">
    <property type="nucleotide sequence ID" value="XM_037358521.1"/>
</dbReference>
<feature type="compositionally biased region" description="Polar residues" evidence="1">
    <location>
        <begin position="68"/>
        <end position="83"/>
    </location>
</feature>
<feature type="region of interest" description="Disordered" evidence="1">
    <location>
        <begin position="150"/>
        <end position="211"/>
    </location>
</feature>
<feature type="region of interest" description="Disordered" evidence="1">
    <location>
        <begin position="345"/>
        <end position="368"/>
    </location>
</feature>
<feature type="compositionally biased region" description="Low complexity" evidence="1">
    <location>
        <begin position="93"/>
        <end position="112"/>
    </location>
</feature>
<evidence type="ECO:0000313" key="2">
    <source>
        <dbReference type="EMBL" id="KAF7316408.1"/>
    </source>
</evidence>
<dbReference type="Proteomes" id="UP000636479">
    <property type="component" value="Unassembled WGS sequence"/>
</dbReference>
<feature type="compositionally biased region" description="Acidic residues" evidence="1">
    <location>
        <begin position="8"/>
        <end position="18"/>
    </location>
</feature>
<proteinExistence type="predicted"/>
<feature type="region of interest" description="Disordered" evidence="1">
    <location>
        <begin position="68"/>
        <end position="136"/>
    </location>
</feature>
<organism evidence="2 3">
    <name type="scientific">Mycena indigotica</name>
    <dbReference type="NCBI Taxonomy" id="2126181"/>
    <lineage>
        <taxon>Eukaryota</taxon>
        <taxon>Fungi</taxon>
        <taxon>Dikarya</taxon>
        <taxon>Basidiomycota</taxon>
        <taxon>Agaricomycotina</taxon>
        <taxon>Agaricomycetes</taxon>
        <taxon>Agaricomycetidae</taxon>
        <taxon>Agaricales</taxon>
        <taxon>Marasmiineae</taxon>
        <taxon>Mycenaceae</taxon>
        <taxon>Mycena</taxon>
    </lineage>
</organism>
<name>A0A8H6TD55_9AGAR</name>
<sequence length="466" mass="52250">MAFPLESDIADEQLDMDFLEPPRPTSRLGFNSELTPASPQPHRAAKRPRYTTSPTKWTKALLQRIGLSTTPGKTEITTLTTLENDPEDEDADPLSFATLPSLASSATSPSSLDCDKSFEQDDSDDSSSEDSDFDFDSFVDENDAEELDLFQLEPTSTICRPPSPPLPPRVNIPNKPPTKTSSLSASSPASTAENSYSPSPLSPMYTGRSSRTATKPFRHAYGNHGRSKYSLLHCKFLWAVREEQWEAHTARLRDAQAYSGLVLPKSTLRPPRSFPVSDPEPAPIPPMTIHPRHGDLSALHDPQATHLDRCFVGMQPWTISKTLWMYDVHLWAAWQANHDDGIDFDDDVSENESMAASISSASDDSDSTLVDETQDETMVDISLSNEEEHPQLKKFIVTRPDPFGVGWETSWAKRWELLIELVRIDTERERQQAEILQKIQPQPNKRPKFFIGDDDESDDQDGMMLF</sequence>
<gene>
    <name evidence="2" type="ORF">MIND_00159600</name>
</gene>
<evidence type="ECO:0000256" key="1">
    <source>
        <dbReference type="SAM" id="MobiDB-lite"/>
    </source>
</evidence>
<feature type="region of interest" description="Disordered" evidence="1">
    <location>
        <begin position="1"/>
        <end position="54"/>
    </location>
</feature>
<protein>
    <submittedName>
        <fullName evidence="2">NCS cytosine-purine permease</fullName>
    </submittedName>
</protein>
<comment type="caution">
    <text evidence="2">The sequence shown here is derived from an EMBL/GenBank/DDBJ whole genome shotgun (WGS) entry which is preliminary data.</text>
</comment>
<feature type="compositionally biased region" description="Low complexity" evidence="1">
    <location>
        <begin position="353"/>
        <end position="362"/>
    </location>
</feature>
<feature type="compositionally biased region" description="Polar residues" evidence="1">
    <location>
        <begin position="28"/>
        <end position="37"/>
    </location>
</feature>
<dbReference type="EMBL" id="JACAZF010000001">
    <property type="protein sequence ID" value="KAF7316408.1"/>
    <property type="molecule type" value="Genomic_DNA"/>
</dbReference>
<evidence type="ECO:0000313" key="3">
    <source>
        <dbReference type="Proteomes" id="UP000636479"/>
    </source>
</evidence>